<dbReference type="SUPFAM" id="SSF52172">
    <property type="entry name" value="CheY-like"/>
    <property type="match status" value="1"/>
</dbReference>
<evidence type="ECO:0000259" key="5">
    <source>
        <dbReference type="PROSITE" id="PS50110"/>
    </source>
</evidence>
<keyword evidence="1 4" id="KW-0597">Phosphoprotein</keyword>
<comment type="caution">
    <text evidence="6">The sequence shown here is derived from an EMBL/GenBank/DDBJ whole genome shotgun (WGS) entry which is preliminary data.</text>
</comment>
<evidence type="ECO:0000313" key="7">
    <source>
        <dbReference type="Proteomes" id="UP000644699"/>
    </source>
</evidence>
<evidence type="ECO:0000256" key="2">
    <source>
        <dbReference type="ARBA" id="ARBA00023015"/>
    </source>
</evidence>
<evidence type="ECO:0000256" key="3">
    <source>
        <dbReference type="ARBA" id="ARBA00023163"/>
    </source>
</evidence>
<keyword evidence="7" id="KW-1185">Reference proteome</keyword>
<proteinExistence type="predicted"/>
<dbReference type="PROSITE" id="PS50110">
    <property type="entry name" value="RESPONSE_REGULATORY"/>
    <property type="match status" value="1"/>
</dbReference>
<dbReference type="Gene3D" id="3.40.50.2300">
    <property type="match status" value="1"/>
</dbReference>
<sequence length="130" mass="13694">MTDVADKPRASPPARILVVDDDALVAMSLVSLLEDLGHHVVEATSGRQALGHLEDGAAIDLVITDQSMPGMTGTDLARQIAAIRPGLPVMLATGYRDVPDGSDLNLPQLSKPYDDELVAKLVTAVLQGRS</sequence>
<organism evidence="6 7">
    <name type="scientific">Aureimonas endophytica</name>
    <dbReference type="NCBI Taxonomy" id="2027858"/>
    <lineage>
        <taxon>Bacteria</taxon>
        <taxon>Pseudomonadati</taxon>
        <taxon>Pseudomonadota</taxon>
        <taxon>Alphaproteobacteria</taxon>
        <taxon>Hyphomicrobiales</taxon>
        <taxon>Aurantimonadaceae</taxon>
        <taxon>Aureimonas</taxon>
    </lineage>
</organism>
<feature type="domain" description="Response regulatory" evidence="5">
    <location>
        <begin position="15"/>
        <end position="126"/>
    </location>
</feature>
<reference evidence="6" key="1">
    <citation type="journal article" date="2014" name="Int. J. Syst. Evol. Microbiol.">
        <title>Complete genome sequence of Corynebacterium casei LMG S-19264T (=DSM 44701T), isolated from a smear-ripened cheese.</title>
        <authorList>
            <consortium name="US DOE Joint Genome Institute (JGI-PGF)"/>
            <person name="Walter F."/>
            <person name="Albersmeier A."/>
            <person name="Kalinowski J."/>
            <person name="Ruckert C."/>
        </authorList>
    </citation>
    <scope>NUCLEOTIDE SEQUENCE</scope>
    <source>
        <strain evidence="6">CGMCC 1.15367</strain>
    </source>
</reference>
<gene>
    <name evidence="6" type="ORF">GCM10011390_02100</name>
</gene>
<accession>A0A917DZY3</accession>
<name>A0A917DZY3_9HYPH</name>
<evidence type="ECO:0000256" key="4">
    <source>
        <dbReference type="PROSITE-ProRule" id="PRU00169"/>
    </source>
</evidence>
<dbReference type="PANTHER" id="PTHR44591">
    <property type="entry name" value="STRESS RESPONSE REGULATOR PROTEIN 1"/>
    <property type="match status" value="1"/>
</dbReference>
<protein>
    <recommendedName>
        <fullName evidence="5">Response regulatory domain-containing protein</fullName>
    </recommendedName>
</protein>
<feature type="modified residue" description="4-aspartylphosphate" evidence="4">
    <location>
        <position position="65"/>
    </location>
</feature>
<dbReference type="EMBL" id="BMIQ01000001">
    <property type="protein sequence ID" value="GGD87043.1"/>
    <property type="molecule type" value="Genomic_DNA"/>
</dbReference>
<reference evidence="6" key="2">
    <citation type="submission" date="2020-09" db="EMBL/GenBank/DDBJ databases">
        <authorList>
            <person name="Sun Q."/>
            <person name="Zhou Y."/>
        </authorList>
    </citation>
    <scope>NUCLEOTIDE SEQUENCE</scope>
    <source>
        <strain evidence="6">CGMCC 1.15367</strain>
    </source>
</reference>
<dbReference type="Pfam" id="PF00072">
    <property type="entry name" value="Response_reg"/>
    <property type="match status" value="1"/>
</dbReference>
<dbReference type="Proteomes" id="UP000644699">
    <property type="component" value="Unassembled WGS sequence"/>
</dbReference>
<dbReference type="InterPro" id="IPR011006">
    <property type="entry name" value="CheY-like_superfamily"/>
</dbReference>
<dbReference type="AlphaFoldDB" id="A0A917DZY3"/>
<dbReference type="InterPro" id="IPR001789">
    <property type="entry name" value="Sig_transdc_resp-reg_receiver"/>
</dbReference>
<keyword evidence="3" id="KW-0804">Transcription</keyword>
<evidence type="ECO:0000256" key="1">
    <source>
        <dbReference type="ARBA" id="ARBA00022553"/>
    </source>
</evidence>
<dbReference type="PANTHER" id="PTHR44591:SF3">
    <property type="entry name" value="RESPONSE REGULATORY DOMAIN-CONTAINING PROTEIN"/>
    <property type="match status" value="1"/>
</dbReference>
<evidence type="ECO:0000313" key="6">
    <source>
        <dbReference type="EMBL" id="GGD87043.1"/>
    </source>
</evidence>
<dbReference type="SMART" id="SM00448">
    <property type="entry name" value="REC"/>
    <property type="match status" value="1"/>
</dbReference>
<keyword evidence="2" id="KW-0805">Transcription regulation</keyword>
<dbReference type="GO" id="GO:0000160">
    <property type="term" value="P:phosphorelay signal transduction system"/>
    <property type="evidence" value="ECO:0007669"/>
    <property type="project" value="InterPro"/>
</dbReference>
<dbReference type="InterPro" id="IPR050595">
    <property type="entry name" value="Bact_response_regulator"/>
</dbReference>